<name>A0ABX7TG83_9GAMM</name>
<gene>
    <name evidence="1" type="ORF">J4G45_06005</name>
</gene>
<dbReference type="RefSeq" id="WP_207974018.1">
    <property type="nucleotide sequence ID" value="NZ_CP071770.1"/>
</dbReference>
<sequence length="738" mass="78365">MSSAELKTFIENARGSGASDTKIFLAIMDSPKFKKGIEKGNAMGMTNRDIAAGLGLNIPRAAVDLKAETQKEVKKQAKAAGPTKAWESALLGVSDLGAGVLQGFSYAADGVSGGLNNLLGTNLDTKSYERVTKARKDVDDWHKLRRQENDQGFDGYRLAGQIAGTAPMAGLSRGYQGAKVLSKAGAKVAGHNALVGAGIGGAGFAEDANQRLGNTALSAIGGAGGGALGEKLGQGVAKATRGVKNQAARFSTERTNQILRSIDDKLDNALQSQGMRLSDLSDEVANGLRAEAKKALQSGRPLNKEAIARKAVLEQAGIKGTRGQVTGNAKQWQQEAELAKVQGAGDELREKFISDNKRLAELLDIEQGATGGRSIDQFGAGRDAAESLLDQYSANKQFVKEAYNAAKNAPGNDVLINGQGFSNDVFTALDDQALATFLPADIRNIVKQINDNPQYFTLRKGEELIKVLNNHYKSSMQMGEPTATTHALGVVRQALQNRQDEALQGLLSQGGNDAAQLYQFAREAHKANKSLQAKMPLLQDVLKQQGKGSVNYDDLYKKHILNGKVDELAQTIDVLRNANPQAVADIQQEVIKDISAKAVNANGQFSPAGMKRALDALGDRKLNILFSPDQVKRLKNIREAGHYAVTQPAHAAVNNSNTASGLMNYFGNIISAIDGVGKRIPFVSNVVTGPLKQAAQHNQASSALNSSIAGAPQVDEAALPLIDRLVRMGVITGANDMK</sequence>
<proteinExistence type="predicted"/>
<keyword evidence="2" id="KW-1185">Reference proteome</keyword>
<dbReference type="Proteomes" id="UP000663954">
    <property type="component" value="Chromosome"/>
</dbReference>
<reference evidence="1 2" key="1">
    <citation type="journal article" date="2020" name="Front. Cell. Infect. Microbiol.">
        <title>Characterization of Three Porcine Acinetobacter towneri Strains Co-Harboring tet(X3) and bla OXA-58.</title>
        <authorList>
            <person name="Ma J."/>
            <person name="Wang J."/>
            <person name="Feng J."/>
            <person name="Liu Y."/>
            <person name="Yang B."/>
            <person name="Li R."/>
            <person name="Bai L."/>
            <person name="He T."/>
            <person name="Wang X."/>
            <person name="Yang Z."/>
        </authorList>
    </citation>
    <scope>NUCLEOTIDE SEQUENCE [LARGE SCALE GENOMIC DNA]</scope>
    <source>
        <strain evidence="1 2">GX5</strain>
    </source>
</reference>
<evidence type="ECO:0000313" key="2">
    <source>
        <dbReference type="Proteomes" id="UP000663954"/>
    </source>
</evidence>
<organism evidence="1 2">
    <name type="scientific">Acinetobacter towneri</name>
    <dbReference type="NCBI Taxonomy" id="202956"/>
    <lineage>
        <taxon>Bacteria</taxon>
        <taxon>Pseudomonadati</taxon>
        <taxon>Pseudomonadota</taxon>
        <taxon>Gammaproteobacteria</taxon>
        <taxon>Moraxellales</taxon>
        <taxon>Moraxellaceae</taxon>
        <taxon>Acinetobacter</taxon>
    </lineage>
</organism>
<evidence type="ECO:0000313" key="1">
    <source>
        <dbReference type="EMBL" id="QTD62706.1"/>
    </source>
</evidence>
<accession>A0ABX7TG83</accession>
<dbReference type="EMBL" id="CP071770">
    <property type="protein sequence ID" value="QTD62706.1"/>
    <property type="molecule type" value="Genomic_DNA"/>
</dbReference>
<evidence type="ECO:0008006" key="3">
    <source>
        <dbReference type="Google" id="ProtNLM"/>
    </source>
</evidence>
<protein>
    <recommendedName>
        <fullName evidence="3">Lytic transglycosylase domain-containing protein</fullName>
    </recommendedName>
</protein>